<dbReference type="InterPro" id="IPR036361">
    <property type="entry name" value="SAP_dom_sf"/>
</dbReference>
<dbReference type="GO" id="GO:0005634">
    <property type="term" value="C:nucleus"/>
    <property type="evidence" value="ECO:0007669"/>
    <property type="project" value="TreeGrafter"/>
</dbReference>
<evidence type="ECO:0000256" key="2">
    <source>
        <dbReference type="SAM" id="MobiDB-lite"/>
    </source>
</evidence>
<evidence type="ECO:0008006" key="7">
    <source>
        <dbReference type="Google" id="ProtNLM"/>
    </source>
</evidence>
<dbReference type="GO" id="GO:0003677">
    <property type="term" value="F:DNA binding"/>
    <property type="evidence" value="ECO:0007669"/>
    <property type="project" value="UniProtKB-KW"/>
</dbReference>
<evidence type="ECO:0000313" key="5">
    <source>
        <dbReference type="EMBL" id="EEU39149.1"/>
    </source>
</evidence>
<dbReference type="GeneID" id="9672218"/>
<gene>
    <name evidence="5" type="ORF">NECHADRAFT_81850</name>
</gene>
<feature type="domain" description="SAP" evidence="3">
    <location>
        <begin position="519"/>
        <end position="553"/>
    </location>
</feature>
<dbReference type="PROSITE" id="PS50800">
    <property type="entry name" value="SAP"/>
    <property type="match status" value="1"/>
</dbReference>
<evidence type="ECO:0000313" key="6">
    <source>
        <dbReference type="Proteomes" id="UP000005206"/>
    </source>
</evidence>
<dbReference type="eggNOG" id="KOG3105">
    <property type="taxonomic scope" value="Eukaryota"/>
</dbReference>
<feature type="region of interest" description="Disordered" evidence="2">
    <location>
        <begin position="1"/>
        <end position="35"/>
    </location>
</feature>
<protein>
    <recommendedName>
        <fullName evidence="7">SAP domain-containing protein</fullName>
    </recommendedName>
</protein>
<dbReference type="PROSITE" id="PS51253">
    <property type="entry name" value="HTH_CENPB"/>
    <property type="match status" value="1"/>
</dbReference>
<feature type="domain" description="HTH CENPB-type" evidence="4">
    <location>
        <begin position="103"/>
        <end position="177"/>
    </location>
</feature>
<dbReference type="Pfam" id="PF03221">
    <property type="entry name" value="HTH_Tnp_Tc5"/>
    <property type="match status" value="1"/>
</dbReference>
<dbReference type="KEGG" id="nhe:NECHADRAFT_81850"/>
<keyword evidence="1" id="KW-0238">DNA-binding</keyword>
<dbReference type="RefSeq" id="XP_003044862.1">
    <property type="nucleotide sequence ID" value="XM_003044816.1"/>
</dbReference>
<dbReference type="OMA" id="TWWIENI"/>
<dbReference type="InterPro" id="IPR036397">
    <property type="entry name" value="RNaseH_sf"/>
</dbReference>
<dbReference type="InterPro" id="IPR006600">
    <property type="entry name" value="HTH_CenpB_DNA-bd_dom"/>
</dbReference>
<proteinExistence type="predicted"/>
<dbReference type="InterPro" id="IPR003034">
    <property type="entry name" value="SAP_dom"/>
</dbReference>
<feature type="region of interest" description="Disordered" evidence="2">
    <location>
        <begin position="547"/>
        <end position="567"/>
    </location>
</feature>
<evidence type="ECO:0000256" key="1">
    <source>
        <dbReference type="ARBA" id="ARBA00023125"/>
    </source>
</evidence>
<evidence type="ECO:0000259" key="4">
    <source>
        <dbReference type="PROSITE" id="PS51253"/>
    </source>
</evidence>
<dbReference type="PANTHER" id="PTHR19303">
    <property type="entry name" value="TRANSPOSON"/>
    <property type="match status" value="1"/>
</dbReference>
<accession>C7Z9S0</accession>
<dbReference type="AlphaFoldDB" id="C7Z9S0"/>
<dbReference type="InterPro" id="IPR009057">
    <property type="entry name" value="Homeodomain-like_sf"/>
</dbReference>
<dbReference type="EMBL" id="GG698912">
    <property type="protein sequence ID" value="EEU39149.1"/>
    <property type="molecule type" value="Genomic_DNA"/>
</dbReference>
<dbReference type="Gene3D" id="1.10.720.30">
    <property type="entry name" value="SAP domain"/>
    <property type="match status" value="1"/>
</dbReference>
<reference evidence="5 6" key="1">
    <citation type="journal article" date="2009" name="PLoS Genet.">
        <title>The genome of Nectria haematococca: contribution of supernumerary chromosomes to gene expansion.</title>
        <authorList>
            <person name="Coleman J.J."/>
            <person name="Rounsley S.D."/>
            <person name="Rodriguez-Carres M."/>
            <person name="Kuo A."/>
            <person name="Wasmann C.C."/>
            <person name="Grimwood J."/>
            <person name="Schmutz J."/>
            <person name="Taga M."/>
            <person name="White G.J."/>
            <person name="Zhou S."/>
            <person name="Schwartz D.C."/>
            <person name="Freitag M."/>
            <person name="Ma L.J."/>
            <person name="Danchin E.G."/>
            <person name="Henrissat B."/>
            <person name="Coutinho P.M."/>
            <person name="Nelson D.R."/>
            <person name="Straney D."/>
            <person name="Napoli C.A."/>
            <person name="Barker B.M."/>
            <person name="Gribskov M."/>
            <person name="Rep M."/>
            <person name="Kroken S."/>
            <person name="Molnar I."/>
            <person name="Rensing C."/>
            <person name="Kennell J.C."/>
            <person name="Zamora J."/>
            <person name="Farman M.L."/>
            <person name="Selker E.U."/>
            <person name="Salamov A."/>
            <person name="Shapiro H."/>
            <person name="Pangilinan J."/>
            <person name="Lindquist E."/>
            <person name="Lamers C."/>
            <person name="Grigoriev I.V."/>
            <person name="Geiser D.M."/>
            <person name="Covert S.F."/>
            <person name="Temporini E."/>
            <person name="Vanetten H.D."/>
        </authorList>
    </citation>
    <scope>NUCLEOTIDE SEQUENCE [LARGE SCALE GENOMIC DNA]</scope>
    <source>
        <strain evidence="6">ATCC MYA-4622 / CBS 123669 / FGSC 9596 / NRRL 45880 / 77-13-4</strain>
    </source>
</reference>
<name>C7Z9S0_FUSV7</name>
<dbReference type="Proteomes" id="UP000005206">
    <property type="component" value="Chromosome 6"/>
</dbReference>
<dbReference type="InterPro" id="IPR004875">
    <property type="entry name" value="DDE_SF_endonuclease_dom"/>
</dbReference>
<keyword evidence="6" id="KW-1185">Reference proteome</keyword>
<dbReference type="OrthoDB" id="5427804at2759"/>
<dbReference type="VEuPathDB" id="FungiDB:NECHADRAFT_81850"/>
<dbReference type="SUPFAM" id="SSF68906">
    <property type="entry name" value="SAP domain"/>
    <property type="match status" value="1"/>
</dbReference>
<dbReference type="SUPFAM" id="SSF46689">
    <property type="entry name" value="Homeodomain-like"/>
    <property type="match status" value="1"/>
</dbReference>
<dbReference type="PANTHER" id="PTHR19303:SF73">
    <property type="entry name" value="PROTEIN PDC2"/>
    <property type="match status" value="1"/>
</dbReference>
<dbReference type="HOGENOM" id="CLU_035169_0_0_1"/>
<sequence>MPPLDEVDPNAGWTVASTPRKRPGPKPKPLEERKVKRIMPIQRPERSYSPEQKAEVLVWLIHGHVIRRGWKRKPTLRDAEKHFKIPLTTIHGWHVKRESFLEEHIRRLCPKWPDLEDRVYLSFLERRAQGKVATTSWFRRHAQAIYKELYPDQASRFPFSTGWWRGFLRRHNIVKRRVTKQSTKRPEDYIDIVNRFLRFVRRISTLGFQSRAITMILNSPKRRFYRRLILNLDETPIPFEYLDGFTWEIRGAKSVSGKSDRSGWNKRQATLILYIFADGEFRLRPTIIFHGTPTDEGGQNYEKEQHLYSPDVDVEFNKTAYNNEELFSSWIDNKLLPLIKGEEEDMLLVMDAATFHKTEGIKKKLRDNSISLALIPPGCTSLLQPLDTAINAPFKRWLQEATDEYVERMEREKGEDFNWSVSDKRVMVTHVVASALKRLNAQSEMVKKAFLNCGISVRPDGTEDWLIRIKDIPSDQIDFTGWEEAEEVIVKDEDPVDPLCDEEEFLAADDDELLLRTRYHEEVIKQLQERLRKRGLKVSGKKADLIQRLRDDDDSQNPREGDTIYIS</sequence>
<dbReference type="Gene3D" id="1.10.10.60">
    <property type="entry name" value="Homeodomain-like"/>
    <property type="match status" value="1"/>
</dbReference>
<dbReference type="Pfam" id="PF03184">
    <property type="entry name" value="DDE_1"/>
    <property type="match status" value="1"/>
</dbReference>
<evidence type="ECO:0000259" key="3">
    <source>
        <dbReference type="PROSITE" id="PS50800"/>
    </source>
</evidence>
<dbReference type="SMART" id="SM00513">
    <property type="entry name" value="SAP"/>
    <property type="match status" value="1"/>
</dbReference>
<organism evidence="5 6">
    <name type="scientific">Fusarium vanettenii (strain ATCC MYA-4622 / CBS 123669 / FGSC 9596 / NRRL 45880 / 77-13-4)</name>
    <name type="common">Fusarium solani subsp. pisi</name>
    <dbReference type="NCBI Taxonomy" id="660122"/>
    <lineage>
        <taxon>Eukaryota</taxon>
        <taxon>Fungi</taxon>
        <taxon>Dikarya</taxon>
        <taxon>Ascomycota</taxon>
        <taxon>Pezizomycotina</taxon>
        <taxon>Sordariomycetes</taxon>
        <taxon>Hypocreomycetidae</taxon>
        <taxon>Hypocreales</taxon>
        <taxon>Nectriaceae</taxon>
        <taxon>Fusarium</taxon>
        <taxon>Fusarium solani species complex</taxon>
        <taxon>Fusarium vanettenii</taxon>
    </lineage>
</organism>
<dbReference type="Pfam" id="PF02037">
    <property type="entry name" value="SAP"/>
    <property type="match status" value="1"/>
</dbReference>
<dbReference type="InterPro" id="IPR050863">
    <property type="entry name" value="CenT-Element_Derived"/>
</dbReference>
<dbReference type="Gene3D" id="3.30.420.10">
    <property type="entry name" value="Ribonuclease H-like superfamily/Ribonuclease H"/>
    <property type="match status" value="1"/>
</dbReference>
<dbReference type="InParanoid" id="C7Z9S0"/>